<name>A0ABW1UHY7_9LACO</name>
<proteinExistence type="predicted"/>
<dbReference type="PROSITE" id="PS50943">
    <property type="entry name" value="HTH_CROC1"/>
    <property type="match status" value="1"/>
</dbReference>
<evidence type="ECO:0000259" key="1">
    <source>
        <dbReference type="PROSITE" id="PS50943"/>
    </source>
</evidence>
<reference evidence="3" key="1">
    <citation type="journal article" date="2019" name="Int. J. Syst. Evol. Microbiol.">
        <title>The Global Catalogue of Microorganisms (GCM) 10K type strain sequencing project: providing services to taxonomists for standard genome sequencing and annotation.</title>
        <authorList>
            <consortium name="The Broad Institute Genomics Platform"/>
            <consortium name="The Broad Institute Genome Sequencing Center for Infectious Disease"/>
            <person name="Wu L."/>
            <person name="Ma J."/>
        </authorList>
    </citation>
    <scope>NUCLEOTIDE SEQUENCE [LARGE SCALE GENOMIC DNA]</scope>
    <source>
        <strain evidence="3">CCM 8934</strain>
    </source>
</reference>
<dbReference type="Pfam" id="PF01381">
    <property type="entry name" value="HTH_3"/>
    <property type="match status" value="1"/>
</dbReference>
<sequence length="79" mass="8777">MRDSESDELVAIKSARLDLGVKVRDLREKLGMSQRELAALIVQPPATVVEIENGSINVSLNRLSDIATAMNRRLTIQFI</sequence>
<dbReference type="InterPro" id="IPR001387">
    <property type="entry name" value="Cro/C1-type_HTH"/>
</dbReference>
<comment type="caution">
    <text evidence="2">The sequence shown here is derived from an EMBL/GenBank/DDBJ whole genome shotgun (WGS) entry which is preliminary data.</text>
</comment>
<organism evidence="2 3">
    <name type="scientific">Lactiplantibacillus daoliensis</name>
    <dbReference type="NCBI Taxonomy" id="2559916"/>
    <lineage>
        <taxon>Bacteria</taxon>
        <taxon>Bacillati</taxon>
        <taxon>Bacillota</taxon>
        <taxon>Bacilli</taxon>
        <taxon>Lactobacillales</taxon>
        <taxon>Lactobacillaceae</taxon>
        <taxon>Lactiplantibacillus</taxon>
    </lineage>
</organism>
<dbReference type="Gene3D" id="1.10.260.40">
    <property type="entry name" value="lambda repressor-like DNA-binding domains"/>
    <property type="match status" value="1"/>
</dbReference>
<feature type="domain" description="HTH cro/C1-type" evidence="1">
    <location>
        <begin position="23"/>
        <end position="79"/>
    </location>
</feature>
<dbReference type="RefSeq" id="WP_263390091.1">
    <property type="nucleotide sequence ID" value="NZ_BJDH01000010.1"/>
</dbReference>
<dbReference type="SUPFAM" id="SSF47413">
    <property type="entry name" value="lambda repressor-like DNA-binding domains"/>
    <property type="match status" value="1"/>
</dbReference>
<dbReference type="Proteomes" id="UP001596227">
    <property type="component" value="Unassembled WGS sequence"/>
</dbReference>
<dbReference type="EMBL" id="JBHSSB010000030">
    <property type="protein sequence ID" value="MFC6295700.1"/>
    <property type="molecule type" value="Genomic_DNA"/>
</dbReference>
<dbReference type="CDD" id="cd00093">
    <property type="entry name" value="HTH_XRE"/>
    <property type="match status" value="1"/>
</dbReference>
<keyword evidence="3" id="KW-1185">Reference proteome</keyword>
<evidence type="ECO:0000313" key="3">
    <source>
        <dbReference type="Proteomes" id="UP001596227"/>
    </source>
</evidence>
<dbReference type="SMART" id="SM00530">
    <property type="entry name" value="HTH_XRE"/>
    <property type="match status" value="1"/>
</dbReference>
<dbReference type="InterPro" id="IPR010982">
    <property type="entry name" value="Lambda_DNA-bd_dom_sf"/>
</dbReference>
<protein>
    <submittedName>
        <fullName evidence="2">Multiprotein-bridging factor 1 family protein</fullName>
    </submittedName>
</protein>
<accession>A0ABW1UHY7</accession>
<gene>
    <name evidence="2" type="ORF">ACFQH1_10855</name>
</gene>
<evidence type="ECO:0000313" key="2">
    <source>
        <dbReference type="EMBL" id="MFC6295700.1"/>
    </source>
</evidence>